<dbReference type="InterPro" id="IPR006068">
    <property type="entry name" value="ATPase_P-typ_cation-transptr_C"/>
</dbReference>
<keyword evidence="11" id="KW-0067">ATP-binding</keyword>
<comment type="subcellular location">
    <subcellularLocation>
        <location evidence="2">Cell inner membrane</location>
        <topology evidence="2">Multi-pass membrane protein</topology>
    </subcellularLocation>
</comment>
<evidence type="ECO:0000256" key="18">
    <source>
        <dbReference type="SAM" id="Phobius"/>
    </source>
</evidence>
<dbReference type="GO" id="GO:0005886">
    <property type="term" value="C:plasma membrane"/>
    <property type="evidence" value="ECO:0007669"/>
    <property type="project" value="UniProtKB-SubCell"/>
</dbReference>
<evidence type="ECO:0000256" key="7">
    <source>
        <dbReference type="ARBA" id="ARBA00022519"/>
    </source>
</evidence>
<keyword evidence="10" id="KW-0547">Nucleotide-binding</keyword>
<dbReference type="GO" id="GO:0015444">
    <property type="term" value="F:P-type magnesium transporter activity"/>
    <property type="evidence" value="ECO:0007669"/>
    <property type="project" value="UniProtKB-EC"/>
</dbReference>
<dbReference type="SFLD" id="SFLDG00002">
    <property type="entry name" value="C1.7:_P-type_atpase_like"/>
    <property type="match status" value="1"/>
</dbReference>
<dbReference type="InterPro" id="IPR001757">
    <property type="entry name" value="P_typ_ATPase"/>
</dbReference>
<name>A0A6J6EU21_9ZZZZ</name>
<evidence type="ECO:0000256" key="13">
    <source>
        <dbReference type="ARBA" id="ARBA00022967"/>
    </source>
</evidence>
<organism evidence="20">
    <name type="scientific">freshwater metagenome</name>
    <dbReference type="NCBI Taxonomy" id="449393"/>
    <lineage>
        <taxon>unclassified sequences</taxon>
        <taxon>metagenomes</taxon>
        <taxon>ecological metagenomes</taxon>
    </lineage>
</organism>
<dbReference type="Pfam" id="PF00689">
    <property type="entry name" value="Cation_ATPase_C"/>
    <property type="match status" value="1"/>
</dbReference>
<dbReference type="SUPFAM" id="SSF56784">
    <property type="entry name" value="HAD-like"/>
    <property type="match status" value="1"/>
</dbReference>
<dbReference type="Gene3D" id="3.40.1110.10">
    <property type="entry name" value="Calcium-transporting ATPase, cytoplasmic domain N"/>
    <property type="match status" value="1"/>
</dbReference>
<keyword evidence="13" id="KW-1278">Translocase</keyword>
<keyword evidence="6" id="KW-1003">Cell membrane</keyword>
<accession>A0A6J6EU21</accession>
<dbReference type="InterPro" id="IPR023298">
    <property type="entry name" value="ATPase_P-typ_TM_dom_sf"/>
</dbReference>
<dbReference type="GO" id="GO:0005524">
    <property type="term" value="F:ATP binding"/>
    <property type="evidence" value="ECO:0007669"/>
    <property type="project" value="UniProtKB-KW"/>
</dbReference>
<reference evidence="20" key="1">
    <citation type="submission" date="2020-05" db="EMBL/GenBank/DDBJ databases">
        <authorList>
            <person name="Chiriac C."/>
            <person name="Salcher M."/>
            <person name="Ghai R."/>
            <person name="Kavagutti S V."/>
        </authorList>
    </citation>
    <scope>NUCLEOTIDE SEQUENCE</scope>
</reference>
<keyword evidence="14 18" id="KW-1133">Transmembrane helix</keyword>
<dbReference type="PRINTS" id="PR00119">
    <property type="entry name" value="CATATPASE"/>
</dbReference>
<dbReference type="SFLD" id="SFLDF00027">
    <property type="entry name" value="p-type_atpase"/>
    <property type="match status" value="1"/>
</dbReference>
<evidence type="ECO:0000259" key="19">
    <source>
        <dbReference type="SMART" id="SM00831"/>
    </source>
</evidence>
<evidence type="ECO:0000256" key="4">
    <source>
        <dbReference type="ARBA" id="ARBA00012786"/>
    </source>
</evidence>
<comment type="similarity">
    <text evidence="3">Belongs to the cation transport ATPase (P-type) (TC 3.A.3) family. Type IIIB subfamily.</text>
</comment>
<keyword evidence="12" id="KW-0460">Magnesium</keyword>
<evidence type="ECO:0000256" key="11">
    <source>
        <dbReference type="ARBA" id="ARBA00022840"/>
    </source>
</evidence>
<dbReference type="PRINTS" id="PR00120">
    <property type="entry name" value="HATPASE"/>
</dbReference>
<dbReference type="EMBL" id="CAEZTT010000055">
    <property type="protein sequence ID" value="CAB4576288.1"/>
    <property type="molecule type" value="Genomic_DNA"/>
</dbReference>
<evidence type="ECO:0000256" key="17">
    <source>
        <dbReference type="ARBA" id="ARBA00047295"/>
    </source>
</evidence>
<dbReference type="InterPro" id="IPR036412">
    <property type="entry name" value="HAD-like_sf"/>
</dbReference>
<evidence type="ECO:0000256" key="2">
    <source>
        <dbReference type="ARBA" id="ARBA00004429"/>
    </source>
</evidence>
<gene>
    <name evidence="20" type="ORF">UFOPK1726_00586</name>
</gene>
<dbReference type="Pfam" id="PF00122">
    <property type="entry name" value="E1-E2_ATPase"/>
    <property type="match status" value="1"/>
</dbReference>
<dbReference type="SFLD" id="SFLDS00003">
    <property type="entry name" value="Haloacid_Dehalogenase"/>
    <property type="match status" value="1"/>
</dbReference>
<dbReference type="EC" id="7.2.2.14" evidence="4"/>
<dbReference type="PROSITE" id="PS00154">
    <property type="entry name" value="ATPASE_E1_E2"/>
    <property type="match status" value="1"/>
</dbReference>
<dbReference type="InterPro" id="IPR059000">
    <property type="entry name" value="ATPase_P-type_domA"/>
</dbReference>
<protein>
    <recommendedName>
        <fullName evidence="5">Magnesium-transporting ATPase, P-type 1</fullName>
        <ecNumber evidence="4">7.2.2.14</ecNumber>
    </recommendedName>
    <alternativeName>
        <fullName evidence="16">Mg(2+) transport ATPase, P-type 1</fullName>
    </alternativeName>
</protein>
<evidence type="ECO:0000256" key="15">
    <source>
        <dbReference type="ARBA" id="ARBA00023136"/>
    </source>
</evidence>
<dbReference type="SUPFAM" id="SSF81665">
    <property type="entry name" value="Calcium ATPase, transmembrane domain M"/>
    <property type="match status" value="1"/>
</dbReference>
<evidence type="ECO:0000256" key="6">
    <source>
        <dbReference type="ARBA" id="ARBA00022475"/>
    </source>
</evidence>
<feature type="transmembrane region" description="Helical" evidence="18">
    <location>
        <begin position="669"/>
        <end position="690"/>
    </location>
</feature>
<dbReference type="AlphaFoldDB" id="A0A6J6EU21"/>
<dbReference type="InterPro" id="IPR023214">
    <property type="entry name" value="HAD_sf"/>
</dbReference>
<evidence type="ECO:0000256" key="14">
    <source>
        <dbReference type="ARBA" id="ARBA00022989"/>
    </source>
</evidence>
<dbReference type="SUPFAM" id="SSF81653">
    <property type="entry name" value="Calcium ATPase, transduction domain A"/>
    <property type="match status" value="1"/>
</dbReference>
<sequence length="798" mass="87523">MVGLTQAEARELLEKFGPNELTNKHDFSPLRLLIRQFTNPTIVILLISATVYGLLGNVHDALLIFALIIPSGLLTFAQEFRAESTMQKLANLLKFFVKVYRDGNIIEITSEEIVPGDVIYLVSGDLVPADLEIISSSNLSVDESVLTGESSPKSKTSYEDNKLLAGTHVLSGSCQAIVLKTGMSTSYGLVASKLENQDVETSFERGTRQFGFLVARAIAILVVFVFVGNLILDRPALSSLLFSLALAVGLTPQMLPVIISVCLSAGARKLSEEKVLIRRLDVIEDLGTLQILCADKTGTLTTGQLTVAKYINPFGTIDDRVKLLAYENAVTQESSANVIDRAIAKMEVTYPIRKKKQEIEFSFERRRVSVIFEDGELVCKGAFSETFDLCTKVRTDNSIASIEPFEAEILKLHQEFAGEGFKVIAIASGYTNSEEDLIFEGMVLLEDPAKLDAQEAIDELSELGVQLVIITGDSRESALHAARVFDLPSDICITGKELSELSNQQLQNRIEKCQIFAEIDPIQKARIVEGYSKSGKTVGFVGDGINDVIALKNADVSISVDRAVDIAKSASSVVLLEKDLKVIADGIRIGRRTFENTMKYVRITISASFGNVLSMALASFFLPFLPMLPTQILLLNFLSDLPSVTVSWDKVDPEDLARPSTWRMRDIGHFMVIFGLVSTAFDLILFITALSILNGEENQIRSAWFATSLLTEIIAILVLRTKKAPWLSLPGKLLLWFCIGTVIVAWAVPVFGVVEFLGLPRVPWEFLVLIAGVSISYAIALEISKRVFSTGFGIPANN</sequence>
<dbReference type="InterPro" id="IPR044492">
    <property type="entry name" value="P_typ_ATPase_HD_dom"/>
</dbReference>
<dbReference type="InterPro" id="IPR004014">
    <property type="entry name" value="ATPase_P-typ_cation-transptr_N"/>
</dbReference>
<dbReference type="Gene3D" id="1.20.1110.10">
    <property type="entry name" value="Calcium-transporting ATPase, transmembrane domain"/>
    <property type="match status" value="1"/>
</dbReference>
<feature type="transmembrane region" description="Helical" evidence="18">
    <location>
        <begin position="733"/>
        <end position="754"/>
    </location>
</feature>
<feature type="transmembrane region" description="Helical" evidence="18">
    <location>
        <begin position="244"/>
        <end position="267"/>
    </location>
</feature>
<proteinExistence type="inferred from homology"/>
<feature type="transmembrane region" description="Helical" evidence="18">
    <location>
        <begin position="210"/>
        <end position="232"/>
    </location>
</feature>
<dbReference type="Pfam" id="PF00690">
    <property type="entry name" value="Cation_ATPase_N"/>
    <property type="match status" value="1"/>
</dbReference>
<dbReference type="InterPro" id="IPR008250">
    <property type="entry name" value="ATPase_P-typ_transduc_dom_A_sf"/>
</dbReference>
<evidence type="ECO:0000256" key="8">
    <source>
        <dbReference type="ARBA" id="ARBA00022553"/>
    </source>
</evidence>
<dbReference type="Gene3D" id="3.40.50.1000">
    <property type="entry name" value="HAD superfamily/HAD-like"/>
    <property type="match status" value="1"/>
</dbReference>
<dbReference type="NCBIfam" id="TIGR01494">
    <property type="entry name" value="ATPase_P-type"/>
    <property type="match status" value="2"/>
</dbReference>
<evidence type="ECO:0000313" key="20">
    <source>
        <dbReference type="EMBL" id="CAB4576288.1"/>
    </source>
</evidence>
<evidence type="ECO:0000256" key="5">
    <source>
        <dbReference type="ARBA" id="ARBA00013555"/>
    </source>
</evidence>
<dbReference type="InterPro" id="IPR023299">
    <property type="entry name" value="ATPase_P-typ_cyto_dom_N"/>
</dbReference>
<comment type="catalytic activity">
    <reaction evidence="17">
        <text>Mg(2+)(out) + ATP + H2O = Mg(2+)(in) + ADP + phosphate + H(+)</text>
        <dbReference type="Rhea" id="RHEA:10260"/>
        <dbReference type="ChEBI" id="CHEBI:15377"/>
        <dbReference type="ChEBI" id="CHEBI:15378"/>
        <dbReference type="ChEBI" id="CHEBI:18420"/>
        <dbReference type="ChEBI" id="CHEBI:30616"/>
        <dbReference type="ChEBI" id="CHEBI:43474"/>
        <dbReference type="ChEBI" id="CHEBI:456216"/>
        <dbReference type="EC" id="7.2.2.14"/>
    </reaction>
</comment>
<dbReference type="PANTHER" id="PTHR42861">
    <property type="entry name" value="CALCIUM-TRANSPORTING ATPASE"/>
    <property type="match status" value="1"/>
</dbReference>
<dbReference type="InterPro" id="IPR006415">
    <property type="entry name" value="P-type_ATPase_IIIB"/>
</dbReference>
<evidence type="ECO:0000256" key="12">
    <source>
        <dbReference type="ARBA" id="ARBA00022842"/>
    </source>
</evidence>
<feature type="transmembrane region" description="Helical" evidence="18">
    <location>
        <begin position="702"/>
        <end position="721"/>
    </location>
</feature>
<evidence type="ECO:0000256" key="16">
    <source>
        <dbReference type="ARBA" id="ARBA00029806"/>
    </source>
</evidence>
<keyword evidence="9 18" id="KW-0812">Transmembrane</keyword>
<dbReference type="InterPro" id="IPR018303">
    <property type="entry name" value="ATPase_P-typ_P_site"/>
</dbReference>
<dbReference type="GO" id="GO:0016887">
    <property type="term" value="F:ATP hydrolysis activity"/>
    <property type="evidence" value="ECO:0007669"/>
    <property type="project" value="InterPro"/>
</dbReference>
<dbReference type="Gene3D" id="2.70.150.10">
    <property type="entry name" value="Calcium-transporting ATPase, cytoplasmic transduction domain A"/>
    <property type="match status" value="1"/>
</dbReference>
<feature type="transmembrane region" description="Helical" evidence="18">
    <location>
        <begin position="37"/>
        <end position="55"/>
    </location>
</feature>
<dbReference type="SMART" id="SM00831">
    <property type="entry name" value="Cation_ATPase_N"/>
    <property type="match status" value="1"/>
</dbReference>
<keyword evidence="7" id="KW-0997">Cell inner membrane</keyword>
<evidence type="ECO:0000256" key="9">
    <source>
        <dbReference type="ARBA" id="ARBA00022692"/>
    </source>
</evidence>
<evidence type="ECO:0000256" key="10">
    <source>
        <dbReference type="ARBA" id="ARBA00022741"/>
    </source>
</evidence>
<feature type="transmembrane region" description="Helical" evidence="18">
    <location>
        <begin position="61"/>
        <end position="80"/>
    </location>
</feature>
<evidence type="ECO:0000256" key="1">
    <source>
        <dbReference type="ARBA" id="ARBA00003954"/>
    </source>
</evidence>
<feature type="domain" description="Cation-transporting P-type ATPase N-terminal" evidence="19">
    <location>
        <begin position="3"/>
        <end position="57"/>
    </location>
</feature>
<keyword evidence="8" id="KW-0597">Phosphoprotein</keyword>
<feature type="transmembrane region" description="Helical" evidence="18">
    <location>
        <begin position="600"/>
        <end position="622"/>
    </location>
</feature>
<dbReference type="Pfam" id="PF00702">
    <property type="entry name" value="Hydrolase"/>
    <property type="match status" value="1"/>
</dbReference>
<dbReference type="NCBIfam" id="TIGR01524">
    <property type="entry name" value="ATPase-IIIB_Mg"/>
    <property type="match status" value="1"/>
</dbReference>
<feature type="transmembrane region" description="Helical" evidence="18">
    <location>
        <begin position="766"/>
        <end position="783"/>
    </location>
</feature>
<comment type="function">
    <text evidence="1">Mediates magnesium influx to the cytosol.</text>
</comment>
<keyword evidence="15 18" id="KW-0472">Membrane</keyword>
<evidence type="ECO:0000256" key="3">
    <source>
        <dbReference type="ARBA" id="ARBA00008746"/>
    </source>
</evidence>